<dbReference type="EMBL" id="MU853765">
    <property type="protein sequence ID" value="KAK3943489.1"/>
    <property type="molecule type" value="Genomic_DNA"/>
</dbReference>
<accession>A0AAN6S7N0</accession>
<dbReference type="AlphaFoldDB" id="A0AAN6S7N0"/>
<organism evidence="2 3">
    <name type="scientific">Diplogelasinospora grovesii</name>
    <dbReference type="NCBI Taxonomy" id="303347"/>
    <lineage>
        <taxon>Eukaryota</taxon>
        <taxon>Fungi</taxon>
        <taxon>Dikarya</taxon>
        <taxon>Ascomycota</taxon>
        <taxon>Pezizomycotina</taxon>
        <taxon>Sordariomycetes</taxon>
        <taxon>Sordariomycetidae</taxon>
        <taxon>Sordariales</taxon>
        <taxon>Diplogelasinosporaceae</taxon>
        <taxon>Diplogelasinospora</taxon>
    </lineage>
</organism>
<evidence type="ECO:0000313" key="3">
    <source>
        <dbReference type="Proteomes" id="UP001303473"/>
    </source>
</evidence>
<comment type="caution">
    <text evidence="2">The sequence shown here is derived from an EMBL/GenBank/DDBJ whole genome shotgun (WGS) entry which is preliminary data.</text>
</comment>
<protein>
    <recommendedName>
        <fullName evidence="4">Secreted protein</fullName>
    </recommendedName>
</protein>
<name>A0AAN6S7N0_9PEZI</name>
<sequence>MFVFVLFYYVFIVPSASSETRSATCSKRRPEAISIMYAFLHMSPLRRSTGSSVAAPEVPTRLCRTLTALSCMCRRILAIWC</sequence>
<dbReference type="Proteomes" id="UP001303473">
    <property type="component" value="Unassembled WGS sequence"/>
</dbReference>
<evidence type="ECO:0000256" key="1">
    <source>
        <dbReference type="SAM" id="SignalP"/>
    </source>
</evidence>
<feature type="signal peptide" evidence="1">
    <location>
        <begin position="1"/>
        <end position="18"/>
    </location>
</feature>
<keyword evidence="1" id="KW-0732">Signal</keyword>
<reference evidence="3" key="1">
    <citation type="journal article" date="2023" name="Mol. Phylogenet. Evol.">
        <title>Genome-scale phylogeny and comparative genomics of the fungal order Sordariales.</title>
        <authorList>
            <person name="Hensen N."/>
            <person name="Bonometti L."/>
            <person name="Westerberg I."/>
            <person name="Brannstrom I.O."/>
            <person name="Guillou S."/>
            <person name="Cros-Aarteil S."/>
            <person name="Calhoun S."/>
            <person name="Haridas S."/>
            <person name="Kuo A."/>
            <person name="Mondo S."/>
            <person name="Pangilinan J."/>
            <person name="Riley R."/>
            <person name="LaButti K."/>
            <person name="Andreopoulos B."/>
            <person name="Lipzen A."/>
            <person name="Chen C."/>
            <person name="Yan M."/>
            <person name="Daum C."/>
            <person name="Ng V."/>
            <person name="Clum A."/>
            <person name="Steindorff A."/>
            <person name="Ohm R.A."/>
            <person name="Martin F."/>
            <person name="Silar P."/>
            <person name="Natvig D.O."/>
            <person name="Lalanne C."/>
            <person name="Gautier V."/>
            <person name="Ament-Velasquez S.L."/>
            <person name="Kruys A."/>
            <person name="Hutchinson M.I."/>
            <person name="Powell A.J."/>
            <person name="Barry K."/>
            <person name="Miller A.N."/>
            <person name="Grigoriev I.V."/>
            <person name="Debuchy R."/>
            <person name="Gladieux P."/>
            <person name="Hiltunen Thoren M."/>
            <person name="Johannesson H."/>
        </authorList>
    </citation>
    <scope>NUCLEOTIDE SEQUENCE [LARGE SCALE GENOMIC DNA]</scope>
    <source>
        <strain evidence="3">CBS 340.73</strain>
    </source>
</reference>
<feature type="chain" id="PRO_5042997435" description="Secreted protein" evidence="1">
    <location>
        <begin position="19"/>
        <end position="81"/>
    </location>
</feature>
<gene>
    <name evidence="2" type="ORF">QBC46DRAFT_377230</name>
</gene>
<keyword evidence="3" id="KW-1185">Reference proteome</keyword>
<evidence type="ECO:0000313" key="2">
    <source>
        <dbReference type="EMBL" id="KAK3943489.1"/>
    </source>
</evidence>
<evidence type="ECO:0008006" key="4">
    <source>
        <dbReference type="Google" id="ProtNLM"/>
    </source>
</evidence>
<proteinExistence type="predicted"/>